<evidence type="ECO:0000313" key="2">
    <source>
        <dbReference type="EMBL" id="MBF6302292.1"/>
    </source>
</evidence>
<evidence type="ECO:0000256" key="1">
    <source>
        <dbReference type="SAM" id="Phobius"/>
    </source>
</evidence>
<organism evidence="2 3">
    <name type="scientific">Nocardia amamiensis</name>
    <dbReference type="NCBI Taxonomy" id="404578"/>
    <lineage>
        <taxon>Bacteria</taxon>
        <taxon>Bacillati</taxon>
        <taxon>Actinomycetota</taxon>
        <taxon>Actinomycetes</taxon>
        <taxon>Mycobacteriales</taxon>
        <taxon>Nocardiaceae</taxon>
        <taxon>Nocardia</taxon>
    </lineage>
</organism>
<protein>
    <recommendedName>
        <fullName evidence="4">Alkaline shock response membrane anchor protein AmaP</fullName>
    </recommendedName>
</protein>
<evidence type="ECO:0008006" key="4">
    <source>
        <dbReference type="Google" id="ProtNLM"/>
    </source>
</evidence>
<dbReference type="RefSeq" id="WP_195133480.1">
    <property type="nucleotide sequence ID" value="NZ_JADLQX010000040.1"/>
</dbReference>
<sequence>MAPKRSSASRSSRRAAKSSRCKTVFMLVGVPVGLGICTRPMWPADWADRVVEVVVPPAIGVAVVAASVAMLVLALRASSGGGMRRRRWARAVETAGLTRNLLGEQLVPRLISTRREGGEVVLRVRMLTSQTPQDWDRRAQRLARELGAGKARVAWTPDRIEEIELRLTRKQAA</sequence>
<keyword evidence="1" id="KW-0812">Transmembrane</keyword>
<reference evidence="2 3" key="1">
    <citation type="submission" date="2020-10" db="EMBL/GenBank/DDBJ databases">
        <title>Identification of Nocardia species via Next-generation sequencing and recognition of intraspecies genetic diversity.</title>
        <authorList>
            <person name="Li P."/>
            <person name="Li P."/>
            <person name="Lu B."/>
        </authorList>
    </citation>
    <scope>NUCLEOTIDE SEQUENCE [LARGE SCALE GENOMIC DNA]</scope>
    <source>
        <strain evidence="2 3">BJ06-0157</strain>
    </source>
</reference>
<accession>A0ABS0D0B8</accession>
<dbReference type="Proteomes" id="UP000702209">
    <property type="component" value="Unassembled WGS sequence"/>
</dbReference>
<keyword evidence="1" id="KW-0472">Membrane</keyword>
<comment type="caution">
    <text evidence="2">The sequence shown here is derived from an EMBL/GenBank/DDBJ whole genome shotgun (WGS) entry which is preliminary data.</text>
</comment>
<name>A0ABS0D0B8_9NOCA</name>
<proteinExistence type="predicted"/>
<gene>
    <name evidence="2" type="ORF">IU459_32835</name>
</gene>
<feature type="transmembrane region" description="Helical" evidence="1">
    <location>
        <begin position="21"/>
        <end position="42"/>
    </location>
</feature>
<feature type="transmembrane region" description="Helical" evidence="1">
    <location>
        <begin position="54"/>
        <end position="77"/>
    </location>
</feature>
<keyword evidence="3" id="KW-1185">Reference proteome</keyword>
<dbReference type="EMBL" id="JADLQX010000040">
    <property type="protein sequence ID" value="MBF6302292.1"/>
    <property type="molecule type" value="Genomic_DNA"/>
</dbReference>
<keyword evidence="1" id="KW-1133">Transmembrane helix</keyword>
<evidence type="ECO:0000313" key="3">
    <source>
        <dbReference type="Proteomes" id="UP000702209"/>
    </source>
</evidence>